<dbReference type="InterPro" id="IPR036610">
    <property type="entry name" value="PEBP-like_sf"/>
</dbReference>
<protein>
    <submittedName>
        <fullName evidence="1">Phosphatidylethanolamine binding protein 4</fullName>
    </submittedName>
</protein>
<evidence type="ECO:0000313" key="2">
    <source>
        <dbReference type="Proteomes" id="UP000261540"/>
    </source>
</evidence>
<dbReference type="Ensembl" id="ENSPKIT00000005858.1">
    <property type="protein sequence ID" value="ENSPKIP00000025135.1"/>
    <property type="gene ID" value="ENSPKIG00000008120.1"/>
</dbReference>
<dbReference type="InterPro" id="IPR035810">
    <property type="entry name" value="PEBP_euk"/>
</dbReference>
<dbReference type="InterPro" id="IPR008914">
    <property type="entry name" value="PEBP"/>
</dbReference>
<dbReference type="AlphaFoldDB" id="A0A3B3S4Q1"/>
<sequence length="235" mass="26408">MISFVLPFVDLQKSSKKAALSHNKIFLTSCIHCQISMHLLRIVSVLVASELFHLVCGGISAEETLSESDADFCHGGLSLMYPGLAVDRCLVVPRERSLRERLSSKWGAPQVRWEHAEKEKRYTLMMVDPDTPSRCNPTKSHWRHWLVVDIVGSDLRKGDVKGSVLSGYRRPTPPRGTGLHRYQFMLFEQQGSGPLSLSCEEASSLGTWDPQAFVKRFRLGRPLAALQFLTRNAAE</sequence>
<dbReference type="CDD" id="cd00866">
    <property type="entry name" value="PEBP_euk"/>
    <property type="match status" value="1"/>
</dbReference>
<dbReference type="SUPFAM" id="SSF49777">
    <property type="entry name" value="PEBP-like"/>
    <property type="match status" value="1"/>
</dbReference>
<evidence type="ECO:0000313" key="1">
    <source>
        <dbReference type="Ensembl" id="ENSPKIP00000025135.1"/>
    </source>
</evidence>
<name>A0A3B3S4Q1_9TELE</name>
<reference evidence="1" key="2">
    <citation type="submission" date="2025-09" db="UniProtKB">
        <authorList>
            <consortium name="Ensembl"/>
        </authorList>
    </citation>
    <scope>IDENTIFICATION</scope>
</reference>
<dbReference type="GeneTree" id="ENSGT00940000162387"/>
<dbReference type="PANTHER" id="PTHR11362">
    <property type="entry name" value="PHOSPHATIDYLETHANOLAMINE-BINDING PROTEIN"/>
    <property type="match status" value="1"/>
</dbReference>
<dbReference type="Pfam" id="PF01161">
    <property type="entry name" value="PBP"/>
    <property type="match status" value="1"/>
</dbReference>
<reference evidence="1" key="1">
    <citation type="submission" date="2025-08" db="UniProtKB">
        <authorList>
            <consortium name="Ensembl"/>
        </authorList>
    </citation>
    <scope>IDENTIFICATION</scope>
</reference>
<dbReference type="Proteomes" id="UP000261540">
    <property type="component" value="Unplaced"/>
</dbReference>
<keyword evidence="2" id="KW-1185">Reference proteome</keyword>
<dbReference type="PANTHER" id="PTHR11362:SF82">
    <property type="entry name" value="PHOSPHATIDYLETHANOLAMINE-BINDING PROTEIN 4"/>
    <property type="match status" value="1"/>
</dbReference>
<dbReference type="Gene3D" id="3.90.280.10">
    <property type="entry name" value="PEBP-like"/>
    <property type="match status" value="1"/>
</dbReference>
<organism evidence="1 2">
    <name type="scientific">Paramormyrops kingsleyae</name>
    <dbReference type="NCBI Taxonomy" id="1676925"/>
    <lineage>
        <taxon>Eukaryota</taxon>
        <taxon>Metazoa</taxon>
        <taxon>Chordata</taxon>
        <taxon>Craniata</taxon>
        <taxon>Vertebrata</taxon>
        <taxon>Euteleostomi</taxon>
        <taxon>Actinopterygii</taxon>
        <taxon>Neopterygii</taxon>
        <taxon>Teleostei</taxon>
        <taxon>Osteoglossocephala</taxon>
        <taxon>Osteoglossomorpha</taxon>
        <taxon>Osteoglossiformes</taxon>
        <taxon>Mormyridae</taxon>
        <taxon>Paramormyrops</taxon>
    </lineage>
</organism>
<accession>A0A3B3S4Q1</accession>
<dbReference type="STRING" id="1676925.ENSPKIP00000025135"/>
<proteinExistence type="predicted"/>